<dbReference type="EMBL" id="KI927965">
    <property type="protein sequence ID" value="ETW29450.1"/>
    <property type="molecule type" value="Genomic_DNA"/>
</dbReference>
<evidence type="ECO:0000313" key="1">
    <source>
        <dbReference type="EMBL" id="ETW29450.1"/>
    </source>
</evidence>
<reference evidence="1 2" key="2">
    <citation type="submission" date="2013-02" db="EMBL/GenBank/DDBJ databases">
        <title>The Genome Sequence of Plasmodium falciparum FCH/4.</title>
        <authorList>
            <consortium name="The Broad Institute Genome Sequencing Platform"/>
            <consortium name="The Broad Institute Genome Sequencing Center for Infectious Disease"/>
            <person name="Neafsey D."/>
            <person name="Cheeseman I."/>
            <person name="Volkman S."/>
            <person name="Adams J."/>
            <person name="Walker B."/>
            <person name="Young S.K."/>
            <person name="Zeng Q."/>
            <person name="Gargeya S."/>
            <person name="Fitzgerald M."/>
            <person name="Haas B."/>
            <person name="Abouelleil A."/>
            <person name="Alvarado L."/>
            <person name="Arachchi H.M."/>
            <person name="Berlin A.M."/>
            <person name="Chapman S.B."/>
            <person name="Dewar J."/>
            <person name="Goldberg J."/>
            <person name="Griggs A."/>
            <person name="Gujja S."/>
            <person name="Hansen M."/>
            <person name="Howarth C."/>
            <person name="Imamovic A."/>
            <person name="Larimer J."/>
            <person name="McCowan C."/>
            <person name="Murphy C."/>
            <person name="Neiman D."/>
            <person name="Pearson M."/>
            <person name="Priest M."/>
            <person name="Roberts A."/>
            <person name="Saif S."/>
            <person name="Shea T."/>
            <person name="Sisk P."/>
            <person name="Sykes S."/>
            <person name="Wortman J."/>
            <person name="Nusbaum C."/>
            <person name="Birren B."/>
        </authorList>
    </citation>
    <scope>NUCLEOTIDE SEQUENCE [LARGE SCALE GENOMIC DNA]</scope>
    <source>
        <strain evidence="1 2">FCH/4</strain>
    </source>
</reference>
<dbReference type="Proteomes" id="UP000030656">
    <property type="component" value="Unassembled WGS sequence"/>
</dbReference>
<dbReference type="AlphaFoldDB" id="A0A024VMM5"/>
<dbReference type="OrthoDB" id="2415936at2759"/>
<organism evidence="1 2">
    <name type="scientific">Plasmodium falciparum FCH/4</name>
    <dbReference type="NCBI Taxonomy" id="1036724"/>
    <lineage>
        <taxon>Eukaryota</taxon>
        <taxon>Sar</taxon>
        <taxon>Alveolata</taxon>
        <taxon>Apicomplexa</taxon>
        <taxon>Aconoidasida</taxon>
        <taxon>Haemosporida</taxon>
        <taxon>Plasmodiidae</taxon>
        <taxon>Plasmodium</taxon>
        <taxon>Plasmodium (Laverania)</taxon>
    </lineage>
</organism>
<gene>
    <name evidence="1" type="ORF">PFFCH_03102</name>
</gene>
<accession>A0A024VMM5</accession>
<name>A0A024VMM5_PLAFA</name>
<evidence type="ECO:0000313" key="2">
    <source>
        <dbReference type="Proteomes" id="UP000030656"/>
    </source>
</evidence>
<sequence length="54" mass="6307">MYDVAKEFQKESNVKPDMPINTVKIRYLIQNEIMNNKIEEAIEHINNLDKGVST</sequence>
<proteinExistence type="predicted"/>
<reference evidence="1 2" key="1">
    <citation type="submission" date="2013-02" db="EMBL/GenBank/DDBJ databases">
        <title>The Genome Annotation of Plasmodium falciparum FCH/4.</title>
        <authorList>
            <consortium name="The Broad Institute Genome Sequencing Platform"/>
            <consortium name="The Broad Institute Genome Sequencing Center for Infectious Disease"/>
            <person name="Neafsey D."/>
            <person name="Hoffman S."/>
            <person name="Volkman S."/>
            <person name="Rosenthal P."/>
            <person name="Walker B."/>
            <person name="Young S.K."/>
            <person name="Zeng Q."/>
            <person name="Gargeya S."/>
            <person name="Fitzgerald M."/>
            <person name="Haas B."/>
            <person name="Abouelleil A."/>
            <person name="Allen A.W."/>
            <person name="Alvarado L."/>
            <person name="Arachchi H.M."/>
            <person name="Berlin A.M."/>
            <person name="Chapman S.B."/>
            <person name="Gainer-Dewar J."/>
            <person name="Goldberg J."/>
            <person name="Griggs A."/>
            <person name="Gujja S."/>
            <person name="Hansen M."/>
            <person name="Howarth C."/>
            <person name="Imamovic A."/>
            <person name="Ireland A."/>
            <person name="Larimer J."/>
            <person name="McCowan C."/>
            <person name="Murphy C."/>
            <person name="Pearson M."/>
            <person name="Poon T.W."/>
            <person name="Priest M."/>
            <person name="Roberts A."/>
            <person name="Saif S."/>
            <person name="Shea T."/>
            <person name="Sisk P."/>
            <person name="Sykes S."/>
            <person name="Wortman J."/>
            <person name="Nusbaum C."/>
            <person name="Birren B."/>
        </authorList>
    </citation>
    <scope>NUCLEOTIDE SEQUENCE [LARGE SCALE GENOMIC DNA]</scope>
    <source>
        <strain evidence="1 2">FCH/4</strain>
    </source>
</reference>
<protein>
    <submittedName>
        <fullName evidence="1">Uncharacterized protein</fullName>
    </submittedName>
</protein>